<dbReference type="AlphaFoldDB" id="A0A4Y7RRK2"/>
<dbReference type="EMBL" id="QPFP01000445">
    <property type="protein sequence ID" value="TEB11503.1"/>
    <property type="molecule type" value="Genomic_DNA"/>
</dbReference>
<evidence type="ECO:0000313" key="2">
    <source>
        <dbReference type="Proteomes" id="UP000298030"/>
    </source>
</evidence>
<proteinExistence type="predicted"/>
<keyword evidence="2" id="KW-1185">Reference proteome</keyword>
<accession>A0A4Y7RRK2</accession>
<sequence length="78" mass="8947">MARALGTTLFNFFIHRLASGHRCLLDVLPRVLRPEAPRTDRSHRCNRVTIHSCSQPSSSIYHICLDSTGRTHRHFPPK</sequence>
<gene>
    <name evidence="1" type="ORF">FA13DRAFT_989979</name>
</gene>
<protein>
    <submittedName>
        <fullName evidence="1">Uncharacterized protein</fullName>
    </submittedName>
</protein>
<organism evidence="1 2">
    <name type="scientific">Coprinellus micaceus</name>
    <name type="common">Glistening ink-cap mushroom</name>
    <name type="synonym">Coprinus micaceus</name>
    <dbReference type="NCBI Taxonomy" id="71717"/>
    <lineage>
        <taxon>Eukaryota</taxon>
        <taxon>Fungi</taxon>
        <taxon>Dikarya</taxon>
        <taxon>Basidiomycota</taxon>
        <taxon>Agaricomycotina</taxon>
        <taxon>Agaricomycetes</taxon>
        <taxon>Agaricomycetidae</taxon>
        <taxon>Agaricales</taxon>
        <taxon>Agaricineae</taxon>
        <taxon>Psathyrellaceae</taxon>
        <taxon>Coprinellus</taxon>
    </lineage>
</organism>
<dbReference type="Proteomes" id="UP000298030">
    <property type="component" value="Unassembled WGS sequence"/>
</dbReference>
<name>A0A4Y7RRK2_COPMI</name>
<comment type="caution">
    <text evidence="1">The sequence shown here is derived from an EMBL/GenBank/DDBJ whole genome shotgun (WGS) entry which is preliminary data.</text>
</comment>
<reference evidence="1 2" key="1">
    <citation type="journal article" date="2019" name="Nat. Ecol. Evol.">
        <title>Megaphylogeny resolves global patterns of mushroom evolution.</title>
        <authorList>
            <person name="Varga T."/>
            <person name="Krizsan K."/>
            <person name="Foldi C."/>
            <person name="Dima B."/>
            <person name="Sanchez-Garcia M."/>
            <person name="Sanchez-Ramirez S."/>
            <person name="Szollosi G.J."/>
            <person name="Szarkandi J.G."/>
            <person name="Papp V."/>
            <person name="Albert L."/>
            <person name="Andreopoulos W."/>
            <person name="Angelini C."/>
            <person name="Antonin V."/>
            <person name="Barry K.W."/>
            <person name="Bougher N.L."/>
            <person name="Buchanan P."/>
            <person name="Buyck B."/>
            <person name="Bense V."/>
            <person name="Catcheside P."/>
            <person name="Chovatia M."/>
            <person name="Cooper J."/>
            <person name="Damon W."/>
            <person name="Desjardin D."/>
            <person name="Finy P."/>
            <person name="Geml J."/>
            <person name="Haridas S."/>
            <person name="Hughes K."/>
            <person name="Justo A."/>
            <person name="Karasinski D."/>
            <person name="Kautmanova I."/>
            <person name="Kiss B."/>
            <person name="Kocsube S."/>
            <person name="Kotiranta H."/>
            <person name="LaButti K.M."/>
            <person name="Lechner B.E."/>
            <person name="Liimatainen K."/>
            <person name="Lipzen A."/>
            <person name="Lukacs Z."/>
            <person name="Mihaltcheva S."/>
            <person name="Morgado L.N."/>
            <person name="Niskanen T."/>
            <person name="Noordeloos M.E."/>
            <person name="Ohm R.A."/>
            <person name="Ortiz-Santana B."/>
            <person name="Ovrebo C."/>
            <person name="Racz N."/>
            <person name="Riley R."/>
            <person name="Savchenko A."/>
            <person name="Shiryaev A."/>
            <person name="Soop K."/>
            <person name="Spirin V."/>
            <person name="Szebenyi C."/>
            <person name="Tomsovsky M."/>
            <person name="Tulloss R.E."/>
            <person name="Uehling J."/>
            <person name="Grigoriev I.V."/>
            <person name="Vagvolgyi C."/>
            <person name="Papp T."/>
            <person name="Martin F.M."/>
            <person name="Miettinen O."/>
            <person name="Hibbett D.S."/>
            <person name="Nagy L.G."/>
        </authorList>
    </citation>
    <scope>NUCLEOTIDE SEQUENCE [LARGE SCALE GENOMIC DNA]</scope>
    <source>
        <strain evidence="1 2">FP101781</strain>
    </source>
</reference>
<evidence type="ECO:0000313" key="1">
    <source>
        <dbReference type="EMBL" id="TEB11503.1"/>
    </source>
</evidence>